<gene>
    <name evidence="4" type="ORF">RDWZM_008131</name>
</gene>
<dbReference type="Gene3D" id="3.90.1150.10">
    <property type="entry name" value="Aspartate Aminotransferase, domain 1"/>
    <property type="match status" value="1"/>
</dbReference>
<dbReference type="InterPro" id="IPR049704">
    <property type="entry name" value="Aminotrans_3_PPA_site"/>
</dbReference>
<dbReference type="GO" id="GO:0008483">
    <property type="term" value="F:transaminase activity"/>
    <property type="evidence" value="ECO:0007669"/>
    <property type="project" value="InterPro"/>
</dbReference>
<reference evidence="4" key="1">
    <citation type="submission" date="2022-12" db="EMBL/GenBank/DDBJ databases">
        <title>Genome assemblies of Blomia tropicalis.</title>
        <authorList>
            <person name="Cui Y."/>
        </authorList>
    </citation>
    <scope>NUCLEOTIDE SEQUENCE</scope>
    <source>
        <tissue evidence="4">Adult mites</tissue>
    </source>
</reference>
<protein>
    <submittedName>
        <fullName evidence="4">Uncharacterized protein</fullName>
    </submittedName>
</protein>
<dbReference type="AlphaFoldDB" id="A0A9Q0M0T0"/>
<dbReference type="PIRSF" id="PIRSF000521">
    <property type="entry name" value="Transaminase_4ab_Lys_Orn"/>
    <property type="match status" value="1"/>
</dbReference>
<evidence type="ECO:0000256" key="3">
    <source>
        <dbReference type="RuleBase" id="RU003560"/>
    </source>
</evidence>
<dbReference type="PANTHER" id="PTHR45688:SF13">
    <property type="entry name" value="ALANINE--GLYOXYLATE AMINOTRANSFERASE 2-LIKE"/>
    <property type="match status" value="1"/>
</dbReference>
<organism evidence="4 5">
    <name type="scientific">Blomia tropicalis</name>
    <name type="common">Mite</name>
    <dbReference type="NCBI Taxonomy" id="40697"/>
    <lineage>
        <taxon>Eukaryota</taxon>
        <taxon>Metazoa</taxon>
        <taxon>Ecdysozoa</taxon>
        <taxon>Arthropoda</taxon>
        <taxon>Chelicerata</taxon>
        <taxon>Arachnida</taxon>
        <taxon>Acari</taxon>
        <taxon>Acariformes</taxon>
        <taxon>Sarcoptiformes</taxon>
        <taxon>Astigmata</taxon>
        <taxon>Glycyphagoidea</taxon>
        <taxon>Echimyopodidae</taxon>
        <taxon>Blomia</taxon>
    </lineage>
</organism>
<evidence type="ECO:0000256" key="1">
    <source>
        <dbReference type="ARBA" id="ARBA00008954"/>
    </source>
</evidence>
<dbReference type="SUPFAM" id="SSF53383">
    <property type="entry name" value="PLP-dependent transferases"/>
    <property type="match status" value="1"/>
</dbReference>
<dbReference type="InterPro" id="IPR015422">
    <property type="entry name" value="PyrdxlP-dep_Trfase_small"/>
</dbReference>
<dbReference type="GO" id="GO:0030170">
    <property type="term" value="F:pyridoxal phosphate binding"/>
    <property type="evidence" value="ECO:0007669"/>
    <property type="project" value="InterPro"/>
</dbReference>
<keyword evidence="5" id="KW-1185">Reference proteome</keyword>
<dbReference type="InterPro" id="IPR005814">
    <property type="entry name" value="Aminotrans_3"/>
</dbReference>
<evidence type="ECO:0000313" key="4">
    <source>
        <dbReference type="EMBL" id="KAJ6216974.1"/>
    </source>
</evidence>
<accession>A0A9Q0M0T0</accession>
<keyword evidence="2 3" id="KW-0663">Pyridoxal phosphate</keyword>
<name>A0A9Q0M0T0_BLOTA</name>
<dbReference type="PROSITE" id="PS00600">
    <property type="entry name" value="AA_TRANSFER_CLASS_3"/>
    <property type="match status" value="1"/>
</dbReference>
<dbReference type="PANTHER" id="PTHR45688">
    <property type="match status" value="1"/>
</dbReference>
<dbReference type="Proteomes" id="UP001142055">
    <property type="component" value="Chromosome 3"/>
</dbReference>
<dbReference type="Pfam" id="PF00202">
    <property type="entry name" value="Aminotran_3"/>
    <property type="match status" value="1"/>
</dbReference>
<dbReference type="EMBL" id="JAPWDV010000003">
    <property type="protein sequence ID" value="KAJ6216974.1"/>
    <property type="molecule type" value="Genomic_DNA"/>
</dbReference>
<comment type="similarity">
    <text evidence="1 3">Belongs to the class-III pyridoxal-phosphate-dependent aminotransferase family.</text>
</comment>
<dbReference type="InterPro" id="IPR015424">
    <property type="entry name" value="PyrdxlP-dep_Trfase"/>
</dbReference>
<evidence type="ECO:0000313" key="5">
    <source>
        <dbReference type="Proteomes" id="UP001142055"/>
    </source>
</evidence>
<sequence length="487" mass="54337">MESIDKKNVSPLEKLSKRDTIKLRKKHIGASVTLFFKKNPIKIVRGEGQYMYDEKDEQYLDCINNVAHVGHCHPHVVKAAAEQMGQIYTNSRYLHDNIVIYAKRLTEYFPKELSICYFVNSGSEANDLALRLARCHTKQKDVISIDGAYHGHLTSTIDMSSYKFTKINGGKKKKWVHVAPLPCSYRGRYTLDDYSADEIGKLYADEVHTLIKNAKVAGRSIAAFIGESMISCGGQVLLPKDYLKNVYKYVRDAGGVCIADEVQVGFGRVGKMWAFETQGVIPDIVTIGKPMGNGHPVACVVTTQEISKSFERIGTEYFNTYGGNPVSLAVANAVLDVIENERLSEHAVQVGESMMKDLYQLKDKYSVIGDVRGMGLFIGIELVTSRVTKEPATMLAEYVVSKFKEQRILMSTEGKYGNVLKFKPPMVFNHENAKHLLEKLDEILQEVSNSVQARTSSLSSIQSTDSVNFESFSSDSLSDESDSLISE</sequence>
<dbReference type="CDD" id="cd00610">
    <property type="entry name" value="OAT_like"/>
    <property type="match status" value="1"/>
</dbReference>
<dbReference type="Gene3D" id="3.40.640.10">
    <property type="entry name" value="Type I PLP-dependent aspartate aminotransferase-like (Major domain)"/>
    <property type="match status" value="1"/>
</dbReference>
<dbReference type="GO" id="GO:0005739">
    <property type="term" value="C:mitochondrion"/>
    <property type="evidence" value="ECO:0007669"/>
    <property type="project" value="TreeGrafter"/>
</dbReference>
<dbReference type="OMA" id="GAIETMK"/>
<dbReference type="InterPro" id="IPR015421">
    <property type="entry name" value="PyrdxlP-dep_Trfase_major"/>
</dbReference>
<comment type="caution">
    <text evidence="4">The sequence shown here is derived from an EMBL/GenBank/DDBJ whole genome shotgun (WGS) entry which is preliminary data.</text>
</comment>
<proteinExistence type="inferred from homology"/>
<evidence type="ECO:0000256" key="2">
    <source>
        <dbReference type="ARBA" id="ARBA00022898"/>
    </source>
</evidence>